<keyword evidence="6" id="KW-0479">Metal-binding</keyword>
<dbReference type="Proteomes" id="UP000789739">
    <property type="component" value="Unassembled WGS sequence"/>
</dbReference>
<dbReference type="InterPro" id="IPR036875">
    <property type="entry name" value="Znf_CCHC_sf"/>
</dbReference>
<organism evidence="18 19">
    <name type="scientific">Paraglomus brasilianum</name>
    <dbReference type="NCBI Taxonomy" id="144538"/>
    <lineage>
        <taxon>Eukaryota</taxon>
        <taxon>Fungi</taxon>
        <taxon>Fungi incertae sedis</taxon>
        <taxon>Mucoromycota</taxon>
        <taxon>Glomeromycotina</taxon>
        <taxon>Glomeromycetes</taxon>
        <taxon>Paraglomerales</taxon>
        <taxon>Paraglomeraceae</taxon>
        <taxon>Paraglomus</taxon>
    </lineage>
</organism>
<dbReference type="SUPFAM" id="SSF57756">
    <property type="entry name" value="Retrovirus zinc finger-like domains"/>
    <property type="match status" value="1"/>
</dbReference>
<dbReference type="InterPro" id="IPR013083">
    <property type="entry name" value="Znf_RING/FYVE/PHD"/>
</dbReference>
<evidence type="ECO:0000313" key="19">
    <source>
        <dbReference type="Proteomes" id="UP000789739"/>
    </source>
</evidence>
<evidence type="ECO:0000259" key="17">
    <source>
        <dbReference type="PROSITE" id="PS50158"/>
    </source>
</evidence>
<dbReference type="GO" id="GO:0005634">
    <property type="term" value="C:nucleus"/>
    <property type="evidence" value="ECO:0007669"/>
    <property type="project" value="TreeGrafter"/>
</dbReference>
<feature type="region of interest" description="Disordered" evidence="14">
    <location>
        <begin position="798"/>
        <end position="869"/>
    </location>
</feature>
<keyword evidence="8" id="KW-0833">Ubl conjugation pathway</keyword>
<evidence type="ECO:0000256" key="6">
    <source>
        <dbReference type="ARBA" id="ARBA00022723"/>
    </source>
</evidence>
<feature type="compositionally biased region" description="Basic and acidic residues" evidence="14">
    <location>
        <begin position="1478"/>
        <end position="1489"/>
    </location>
</feature>
<evidence type="ECO:0000256" key="12">
    <source>
        <dbReference type="PROSITE-ProRule" id="PRU00176"/>
    </source>
</evidence>
<feature type="compositionally biased region" description="Low complexity" evidence="14">
    <location>
        <begin position="825"/>
        <end position="847"/>
    </location>
</feature>
<dbReference type="InterPro" id="IPR031315">
    <property type="entry name" value="LNS2/PITP"/>
</dbReference>
<feature type="region of interest" description="Disordered" evidence="14">
    <location>
        <begin position="1147"/>
        <end position="1201"/>
    </location>
</feature>
<evidence type="ECO:0000256" key="8">
    <source>
        <dbReference type="ARBA" id="ARBA00022786"/>
    </source>
</evidence>
<dbReference type="Gene3D" id="3.30.70.330">
    <property type="match status" value="1"/>
</dbReference>
<protein>
    <recommendedName>
        <fullName evidence="4">phosphatidate phosphatase</fullName>
        <ecNumber evidence="4">3.1.3.4</ecNumber>
    </recommendedName>
</protein>
<dbReference type="PANTHER" id="PTHR12181">
    <property type="entry name" value="LIPIN"/>
    <property type="match status" value="1"/>
</dbReference>
<feature type="compositionally biased region" description="Polar residues" evidence="14">
    <location>
        <begin position="296"/>
        <end position="305"/>
    </location>
</feature>
<comment type="caution">
    <text evidence="18">The sequence shown here is derived from an EMBL/GenBank/DDBJ whole genome shotgun (WGS) entry which is preliminary data.</text>
</comment>
<evidence type="ECO:0000256" key="5">
    <source>
        <dbReference type="ARBA" id="ARBA00022553"/>
    </source>
</evidence>
<dbReference type="PROSITE" id="PS50158">
    <property type="entry name" value="ZF_CCHC"/>
    <property type="match status" value="1"/>
</dbReference>
<dbReference type="PROSITE" id="PS50089">
    <property type="entry name" value="ZF_RING_2"/>
    <property type="match status" value="1"/>
</dbReference>
<feature type="compositionally biased region" description="Low complexity" evidence="14">
    <location>
        <begin position="1533"/>
        <end position="1543"/>
    </location>
</feature>
<keyword evidence="10" id="KW-0862">Zinc</keyword>
<dbReference type="Pfam" id="PF16876">
    <property type="entry name" value="Lipin_mid"/>
    <property type="match status" value="1"/>
</dbReference>
<feature type="region of interest" description="Disordered" evidence="14">
    <location>
        <begin position="1363"/>
        <end position="1611"/>
    </location>
</feature>
<dbReference type="Pfam" id="PF00076">
    <property type="entry name" value="RRM_1"/>
    <property type="match status" value="1"/>
</dbReference>
<dbReference type="InterPro" id="IPR000504">
    <property type="entry name" value="RRM_dom"/>
</dbReference>
<dbReference type="Pfam" id="PF00098">
    <property type="entry name" value="zf-CCHC"/>
    <property type="match status" value="1"/>
</dbReference>
<evidence type="ECO:0000256" key="14">
    <source>
        <dbReference type="SAM" id="MobiDB-lite"/>
    </source>
</evidence>
<evidence type="ECO:0000256" key="3">
    <source>
        <dbReference type="ARBA" id="ARBA00005476"/>
    </source>
</evidence>
<dbReference type="InterPro" id="IPR007651">
    <property type="entry name" value="Lipin_N"/>
</dbReference>
<accession>A0A9N9AII8</accession>
<evidence type="ECO:0000256" key="10">
    <source>
        <dbReference type="ARBA" id="ARBA00022833"/>
    </source>
</evidence>
<dbReference type="GO" id="GO:0009062">
    <property type="term" value="P:fatty acid catabolic process"/>
    <property type="evidence" value="ECO:0007669"/>
    <property type="project" value="TreeGrafter"/>
</dbReference>
<keyword evidence="19" id="KW-1185">Reference proteome</keyword>
<dbReference type="Pfam" id="PF08235">
    <property type="entry name" value="LNS2"/>
    <property type="match status" value="1"/>
</dbReference>
<feature type="region of interest" description="Disordered" evidence="14">
    <location>
        <begin position="296"/>
        <end position="321"/>
    </location>
</feature>
<evidence type="ECO:0000256" key="7">
    <source>
        <dbReference type="ARBA" id="ARBA00022771"/>
    </source>
</evidence>
<dbReference type="SMART" id="SM00775">
    <property type="entry name" value="LNS2"/>
    <property type="match status" value="1"/>
</dbReference>
<proteinExistence type="inferred from homology"/>
<evidence type="ECO:0000256" key="2">
    <source>
        <dbReference type="ARBA" id="ARBA00004906"/>
    </source>
</evidence>
<dbReference type="GO" id="GO:0019432">
    <property type="term" value="P:triglyceride biosynthetic process"/>
    <property type="evidence" value="ECO:0007669"/>
    <property type="project" value="TreeGrafter"/>
</dbReference>
<dbReference type="InterPro" id="IPR023214">
    <property type="entry name" value="HAD_sf"/>
</dbReference>
<feature type="domain" description="RRM" evidence="16">
    <location>
        <begin position="1262"/>
        <end position="1332"/>
    </location>
</feature>
<dbReference type="FunFam" id="3.40.50.1000:FF:000063">
    <property type="entry name" value="Nuclear elongation and deformation protein"/>
    <property type="match status" value="1"/>
</dbReference>
<dbReference type="GO" id="GO:0008195">
    <property type="term" value="F:phosphatidate phosphatase activity"/>
    <property type="evidence" value="ECO:0007669"/>
    <property type="project" value="UniProtKB-EC"/>
</dbReference>
<feature type="region of interest" description="Disordered" evidence="14">
    <location>
        <begin position="97"/>
        <end position="134"/>
    </location>
</feature>
<sequence length="1611" mass="182909">MHKVYEFMSSVNQFYREINPSTLSGAIDVIVVEQPDGKLACSPFHVRFGKLCVLRPQEKRVEVAVNDVIVDFPMKVGEAGEAFFIFETEKDVPEELQTSPLAGPSLPAPNAEEPDDFDLSASPNDSNSAKESDAKVYESFLPTIESDDHSQGTLVNDIHSAGSVQYPQPSAYTSSTTLPAFSIDTTATQLPLEVATPTIAEISDVTEIESGLDGSDSEVMTENTSSMNNEELIMHVDRLETGMAMKECTEEPNFLESKFRETAHLEAQMNLMMANQDPTTMTDKPRSIREWSPLMSPSSEAQNWNEPEGPFSDTECSRKPDNQLERHAIRTSPLSDTELEYSSIVPSPSASQEWSWGWGALPVRNSDKIKDSESNPNGSHWEEDDEHDGIIEIGGRKYEIGISLCGSKEFGVNQKTDAELFRKNQISYENFCENPHVLNDKALVVRYNDRYYTWTTASPLLVSLLAFQKPLPDSVLASLASSQRSEGHRLSNSHRRYSLRGLSRWWSRGSGKDGSGVRKMENMGEIDEDKMNQIQRTEKLSKNYAKTLRLTSDQLKSLNLKKGMNTVSFSVTSSYQGRATCYAKICFWDYDTHIVISDIDGTITKSDALGHLYAMIGRDWTHSGVAKLYTDIHNNGYEILYLTSRAIGQADYTRDYLKKVEQNKYQLPEGPVIMSPDRLLTAFHREVIMRKPELFKMACLRDVQQLFGNRNPFVAGFGNRITDALSYRSVNVPSSRIFTIDSTGTVAMELLSGYKSSYIDLSDLVDQMFPHIGSNKWDTEYNDWQYWKAPLPKIDLPPEFELSTQSTTPASPQSDANASPRLGVIRSIAGSITRSSSRSPSAIPNGNESKEKREKEGRKAGRNYNSVYVGNDVDMPGRLNLVTADGMVEEEEENVDESETHTGKYKSSVVATPCGHVFHTSCIHQWLNIKPECPLCGAKATGKSLLSLYHDWDEHERKESRYDEKMKEQISSLSHSLLIKTQETKILDEIVTILKFQISQYKAALPSKTKLDEYTQEIKADMIALKQEYDGRAMELRNKCEKLKSEKRSLKGKENETVVSKNSMTKLENSITVNDEGMYRFDMSANNGRNTVEEISSKEDHIRKIDFEMIDVKLTAARYKTEDTKDERKVCENRDQVMDLRTSVNTLDTRNNKNPCSSKVNRNVNGDNDDVGNDIENTRDNIRYNTGNNSRASNRGSRESGYDYQGGRGFYRRGRGRGFTTSVFVGPAENLNSLAFLIIARNINSSNSSNTNKKKTMPSLGVKIYVGNLPERARPEDIRECFAKYGNVVNMELKGNYGFIEYEERRSCDDAISHLHGNDFQGQQLRVEYAHAERNDEYKSRDTKSTDACFKCGQVGHWARDCTSYPPRDSYPARDTYPPRDDRYAPPPLDRPYERSAYDRYPREPREPRETRDARDQRDSRDGRDQRDDGSDYRRDYRGPYDRGYDRERGYERGGYPDRDYDRYAREGYDRGYYPVRDAYDRDGYDRRPLPPPDAPPYSRRNASPGPRRGSYERGPRPSRRENRFAREPPVPSTYRSGRSSPPSRYPEPLMGPPPPRPPSPRGGIYNRRRSVSPIRGNRVNMGYTGRPRSPSPMRIQPRRGPRTPTSPTRR</sequence>
<dbReference type="EC" id="3.1.3.4" evidence="4"/>
<name>A0A9N9AII8_9GLOM</name>
<dbReference type="InterPro" id="IPR036412">
    <property type="entry name" value="HAD-like_sf"/>
</dbReference>
<dbReference type="InterPro" id="IPR012677">
    <property type="entry name" value="Nucleotide-bd_a/b_plait_sf"/>
</dbReference>
<comment type="pathway">
    <text evidence="2">Protein modification; protein ubiquitination.</text>
</comment>
<keyword evidence="7 11" id="KW-0863">Zinc-finger</keyword>
<keyword evidence="5" id="KW-0597">Phosphoprotein</keyword>
<feature type="compositionally biased region" description="Low complexity" evidence="14">
    <location>
        <begin position="803"/>
        <end position="814"/>
    </location>
</feature>
<dbReference type="SUPFAM" id="SSF54928">
    <property type="entry name" value="RNA-binding domain, RBD"/>
    <property type="match status" value="1"/>
</dbReference>
<evidence type="ECO:0000256" key="1">
    <source>
        <dbReference type="ARBA" id="ARBA00001946"/>
    </source>
</evidence>
<dbReference type="InterPro" id="IPR026058">
    <property type="entry name" value="LIPIN"/>
</dbReference>
<dbReference type="InterPro" id="IPR024766">
    <property type="entry name" value="Znf_RING_H2"/>
</dbReference>
<dbReference type="SMART" id="SM00343">
    <property type="entry name" value="ZnF_C2HC"/>
    <property type="match status" value="1"/>
</dbReference>
<dbReference type="SUPFAM" id="SSF57850">
    <property type="entry name" value="RING/U-box"/>
    <property type="match status" value="1"/>
</dbReference>
<dbReference type="OrthoDB" id="4567at2759"/>
<keyword evidence="12" id="KW-0694">RNA-binding</keyword>
<dbReference type="PANTHER" id="PTHR12181:SF12">
    <property type="entry name" value="PHOSPHATIDATE PHOSPHATASE"/>
    <property type="match status" value="1"/>
</dbReference>
<feature type="domain" description="CCHC-type" evidence="17">
    <location>
        <begin position="1349"/>
        <end position="1364"/>
    </location>
</feature>
<feature type="coiled-coil region" evidence="13">
    <location>
        <begin position="1026"/>
        <end position="1056"/>
    </location>
</feature>
<gene>
    <name evidence="18" type="ORF">PBRASI_LOCUS4135</name>
</gene>
<dbReference type="InterPro" id="IPR001878">
    <property type="entry name" value="Znf_CCHC"/>
</dbReference>
<feature type="compositionally biased region" description="Basic and acidic residues" evidence="14">
    <location>
        <begin position="1510"/>
        <end position="1527"/>
    </location>
</feature>
<evidence type="ECO:0000259" key="16">
    <source>
        <dbReference type="PROSITE" id="PS50102"/>
    </source>
</evidence>
<feature type="compositionally biased region" description="Basic and acidic residues" evidence="14">
    <location>
        <begin position="1391"/>
        <end position="1470"/>
    </location>
</feature>
<feature type="domain" description="RING-type" evidence="15">
    <location>
        <begin position="909"/>
        <end position="936"/>
    </location>
</feature>
<dbReference type="InterPro" id="IPR035979">
    <property type="entry name" value="RBD_domain_sf"/>
</dbReference>
<evidence type="ECO:0000256" key="9">
    <source>
        <dbReference type="ARBA" id="ARBA00022801"/>
    </source>
</evidence>
<evidence type="ECO:0000256" key="4">
    <source>
        <dbReference type="ARBA" id="ARBA00012638"/>
    </source>
</evidence>
<dbReference type="SMART" id="SM00360">
    <property type="entry name" value="RRM"/>
    <property type="match status" value="1"/>
</dbReference>
<dbReference type="Gene3D" id="3.30.40.10">
    <property type="entry name" value="Zinc/RING finger domain, C3HC4 (zinc finger)"/>
    <property type="match status" value="1"/>
</dbReference>
<keyword evidence="9" id="KW-0378">Hydrolase</keyword>
<feature type="compositionally biased region" description="Polar residues" evidence="14">
    <location>
        <begin position="1183"/>
        <end position="1195"/>
    </location>
</feature>
<evidence type="ECO:0000313" key="18">
    <source>
        <dbReference type="EMBL" id="CAG8531529.1"/>
    </source>
</evidence>
<dbReference type="InterPro" id="IPR001841">
    <property type="entry name" value="Znf_RING"/>
</dbReference>
<dbReference type="InterPro" id="IPR013209">
    <property type="entry name" value="LNS2"/>
</dbReference>
<feature type="region of interest" description="Disordered" evidence="14">
    <location>
        <begin position="367"/>
        <end position="386"/>
    </location>
</feature>
<evidence type="ECO:0000256" key="13">
    <source>
        <dbReference type="SAM" id="Coils"/>
    </source>
</evidence>
<dbReference type="Gene3D" id="4.10.60.10">
    <property type="entry name" value="Zinc finger, CCHC-type"/>
    <property type="match status" value="1"/>
</dbReference>
<dbReference type="SUPFAM" id="SSF56784">
    <property type="entry name" value="HAD-like"/>
    <property type="match status" value="1"/>
</dbReference>
<dbReference type="EMBL" id="CAJVPI010000410">
    <property type="protein sequence ID" value="CAG8531529.1"/>
    <property type="molecule type" value="Genomic_DNA"/>
</dbReference>
<dbReference type="InterPro" id="IPR031703">
    <property type="entry name" value="Lipin_mid"/>
</dbReference>
<comment type="similarity">
    <text evidence="3">Belongs to the lipin family.</text>
</comment>
<comment type="cofactor">
    <cofactor evidence="1">
        <name>Mg(2+)</name>
        <dbReference type="ChEBI" id="CHEBI:18420"/>
    </cofactor>
</comment>
<keyword evidence="13" id="KW-0175">Coiled coil</keyword>
<evidence type="ECO:0000259" key="15">
    <source>
        <dbReference type="PROSITE" id="PS50089"/>
    </source>
</evidence>
<feature type="compositionally biased region" description="Basic and acidic residues" evidence="14">
    <location>
        <begin position="848"/>
        <end position="859"/>
    </location>
</feature>
<dbReference type="GO" id="GO:0008270">
    <property type="term" value="F:zinc ion binding"/>
    <property type="evidence" value="ECO:0007669"/>
    <property type="project" value="UniProtKB-KW"/>
</dbReference>
<reference evidence="18" key="1">
    <citation type="submission" date="2021-06" db="EMBL/GenBank/DDBJ databases">
        <authorList>
            <person name="Kallberg Y."/>
            <person name="Tangrot J."/>
            <person name="Rosling A."/>
        </authorList>
    </citation>
    <scope>NUCLEOTIDE SEQUENCE</scope>
    <source>
        <strain evidence="18">BR232B</strain>
    </source>
</reference>
<dbReference type="Pfam" id="PF12678">
    <property type="entry name" value="zf-rbx1"/>
    <property type="match status" value="1"/>
</dbReference>
<feature type="compositionally biased region" description="Pro residues" evidence="14">
    <location>
        <begin position="1544"/>
        <end position="1561"/>
    </location>
</feature>
<dbReference type="PROSITE" id="PS50102">
    <property type="entry name" value="RRM"/>
    <property type="match status" value="1"/>
</dbReference>
<evidence type="ECO:0000256" key="11">
    <source>
        <dbReference type="PROSITE-ProRule" id="PRU00047"/>
    </source>
</evidence>
<feature type="compositionally biased region" description="Polar residues" evidence="14">
    <location>
        <begin position="1147"/>
        <end position="1162"/>
    </location>
</feature>
<dbReference type="GO" id="GO:0003723">
    <property type="term" value="F:RNA binding"/>
    <property type="evidence" value="ECO:0007669"/>
    <property type="project" value="UniProtKB-UniRule"/>
</dbReference>
<dbReference type="Pfam" id="PF04571">
    <property type="entry name" value="Lipin_N"/>
    <property type="match status" value="1"/>
</dbReference>
<dbReference type="Gene3D" id="3.40.50.1000">
    <property type="entry name" value="HAD superfamily/HAD-like"/>
    <property type="match status" value="1"/>
</dbReference>